<evidence type="ECO:0000313" key="1">
    <source>
        <dbReference type="EMBL" id="KAA1189929.1"/>
    </source>
</evidence>
<dbReference type="Gene3D" id="3.30.530.20">
    <property type="match status" value="1"/>
</dbReference>
<comment type="caution">
    <text evidence="1">The sequence shown here is derived from an EMBL/GenBank/DDBJ whole genome shotgun (WGS) entry which is preliminary data.</text>
</comment>
<dbReference type="InterPro" id="IPR019587">
    <property type="entry name" value="Polyketide_cyclase/dehydratase"/>
</dbReference>
<keyword evidence="2" id="KW-1185">Reference proteome</keyword>
<reference evidence="1 2" key="1">
    <citation type="submission" date="2019-09" db="EMBL/GenBank/DDBJ databases">
        <authorList>
            <person name="Chen X.-Y."/>
        </authorList>
    </citation>
    <scope>NUCLEOTIDE SEQUENCE [LARGE SCALE GENOMIC DNA]</scope>
    <source>
        <strain evidence="1 2">NY5</strain>
    </source>
</reference>
<dbReference type="AlphaFoldDB" id="A0A5B0WVM2"/>
<dbReference type="SUPFAM" id="SSF55961">
    <property type="entry name" value="Bet v1-like"/>
    <property type="match status" value="1"/>
</dbReference>
<organism evidence="1 2">
    <name type="scientific">Pseudohalioglobus sediminis</name>
    <dbReference type="NCBI Taxonomy" id="2606449"/>
    <lineage>
        <taxon>Bacteria</taxon>
        <taxon>Pseudomonadati</taxon>
        <taxon>Pseudomonadota</taxon>
        <taxon>Gammaproteobacteria</taxon>
        <taxon>Cellvibrionales</taxon>
        <taxon>Halieaceae</taxon>
        <taxon>Pseudohalioglobus</taxon>
    </lineage>
</organism>
<protein>
    <submittedName>
        <fullName evidence="1">SRPBCC family protein</fullName>
    </submittedName>
</protein>
<name>A0A5B0WVM2_9GAMM</name>
<dbReference type="EMBL" id="VTUX01000006">
    <property type="protein sequence ID" value="KAA1189929.1"/>
    <property type="molecule type" value="Genomic_DNA"/>
</dbReference>
<proteinExistence type="predicted"/>
<accession>A0A5B0WVM2</accession>
<dbReference type="Pfam" id="PF10604">
    <property type="entry name" value="Polyketide_cyc2"/>
    <property type="match status" value="1"/>
</dbReference>
<sequence>MATDSRVLAEAVAVTVAVPVEQAWQRLQDFSVAHYYVPRLTDTQVVSAQRQGVGAHRRVYTGKRYLEETVLEWNPGQGFVIKLHKGSKPMPPFHRAEFEYALSEAESDSTRVQLTMKVVMPGGAIGRLAAGALIAPVLRKNLVLVAAGLKHYYETGTAATDADRERLAPAVTVALPSA</sequence>
<dbReference type="RefSeq" id="WP_149611830.1">
    <property type="nucleotide sequence ID" value="NZ_VTUX01000006.1"/>
</dbReference>
<dbReference type="InterPro" id="IPR023393">
    <property type="entry name" value="START-like_dom_sf"/>
</dbReference>
<evidence type="ECO:0000313" key="2">
    <source>
        <dbReference type="Proteomes" id="UP000323708"/>
    </source>
</evidence>
<gene>
    <name evidence="1" type="ORF">F0M18_12705</name>
</gene>
<dbReference type="Proteomes" id="UP000323708">
    <property type="component" value="Unassembled WGS sequence"/>
</dbReference>